<proteinExistence type="predicted"/>
<dbReference type="AlphaFoldDB" id="A0A9N8EPV1"/>
<evidence type="ECO:0000313" key="2">
    <source>
        <dbReference type="Proteomes" id="UP001153069"/>
    </source>
</evidence>
<accession>A0A9N8EPV1</accession>
<dbReference type="OrthoDB" id="10254221at2759"/>
<dbReference type="EMBL" id="CAICTM010001513">
    <property type="protein sequence ID" value="CAB9524265.1"/>
    <property type="molecule type" value="Genomic_DNA"/>
</dbReference>
<organism evidence="1 2">
    <name type="scientific">Seminavis robusta</name>
    <dbReference type="NCBI Taxonomy" id="568900"/>
    <lineage>
        <taxon>Eukaryota</taxon>
        <taxon>Sar</taxon>
        <taxon>Stramenopiles</taxon>
        <taxon>Ochrophyta</taxon>
        <taxon>Bacillariophyta</taxon>
        <taxon>Bacillariophyceae</taxon>
        <taxon>Bacillariophycidae</taxon>
        <taxon>Naviculales</taxon>
        <taxon>Naviculaceae</taxon>
        <taxon>Seminavis</taxon>
    </lineage>
</organism>
<sequence>MSKEAAEQVSHWVHDAESLVTVQRIVQTFDLSCYAIVRVSGFNESPSSEASTIELKSSNDDINDVSRAEVAQVIVGSLLDPNALNKSFYVSKRVKGSSKNIDETMSAKFLSLATDTAKR</sequence>
<reference evidence="1" key="1">
    <citation type="submission" date="2020-06" db="EMBL/GenBank/DDBJ databases">
        <authorList>
            <consortium name="Plant Systems Biology data submission"/>
        </authorList>
    </citation>
    <scope>NUCLEOTIDE SEQUENCE</scope>
    <source>
        <strain evidence="1">D6</strain>
    </source>
</reference>
<evidence type="ECO:0000313" key="1">
    <source>
        <dbReference type="EMBL" id="CAB9524265.1"/>
    </source>
</evidence>
<gene>
    <name evidence="1" type="ORF">SEMRO_1515_G278960.1</name>
</gene>
<comment type="caution">
    <text evidence="1">The sequence shown here is derived from an EMBL/GenBank/DDBJ whole genome shotgun (WGS) entry which is preliminary data.</text>
</comment>
<keyword evidence="2" id="KW-1185">Reference proteome</keyword>
<protein>
    <recommendedName>
        <fullName evidence="3">NAD(P)-binding domain-containing protein</fullName>
    </recommendedName>
</protein>
<dbReference type="Gene3D" id="3.40.50.720">
    <property type="entry name" value="NAD(P)-binding Rossmann-like Domain"/>
    <property type="match status" value="1"/>
</dbReference>
<name>A0A9N8EPV1_9STRA</name>
<evidence type="ECO:0008006" key="3">
    <source>
        <dbReference type="Google" id="ProtNLM"/>
    </source>
</evidence>
<dbReference type="Proteomes" id="UP001153069">
    <property type="component" value="Unassembled WGS sequence"/>
</dbReference>